<sequence>MLYALLQVEPEKWNLSIFEEEHHKTNNSEEEISYIFCAVIVCLDLLQWTLKIFFLSLMMQYFRSPELYSAEKIWRPELKSFKDLLCLSVPLFRNERWNLLHVIYYDFILLFLH</sequence>
<dbReference type="AlphaFoldDB" id="A0A7J7DJG8"/>
<feature type="transmembrane region" description="Helical" evidence="1">
    <location>
        <begin position="32"/>
        <end position="54"/>
    </location>
</feature>
<protein>
    <submittedName>
        <fullName evidence="2">Uncharacterized protein</fullName>
    </submittedName>
</protein>
<dbReference type="Proteomes" id="UP000593562">
    <property type="component" value="Unassembled WGS sequence"/>
</dbReference>
<gene>
    <name evidence="2" type="ORF">HS088_TW06G00619</name>
</gene>
<dbReference type="EMBL" id="JAAARO010000006">
    <property type="protein sequence ID" value="KAF5746448.1"/>
    <property type="molecule type" value="Genomic_DNA"/>
</dbReference>
<evidence type="ECO:0000313" key="2">
    <source>
        <dbReference type="EMBL" id="KAF5746448.1"/>
    </source>
</evidence>
<accession>A0A7J7DJG8</accession>
<evidence type="ECO:0000256" key="1">
    <source>
        <dbReference type="SAM" id="Phobius"/>
    </source>
</evidence>
<keyword evidence="1" id="KW-0812">Transmembrane</keyword>
<dbReference type="InParanoid" id="A0A7J7DJG8"/>
<keyword evidence="3" id="KW-1185">Reference proteome</keyword>
<proteinExistence type="predicted"/>
<keyword evidence="1" id="KW-0472">Membrane</keyword>
<organism evidence="2 3">
    <name type="scientific">Tripterygium wilfordii</name>
    <name type="common">Thunder God vine</name>
    <dbReference type="NCBI Taxonomy" id="458696"/>
    <lineage>
        <taxon>Eukaryota</taxon>
        <taxon>Viridiplantae</taxon>
        <taxon>Streptophyta</taxon>
        <taxon>Embryophyta</taxon>
        <taxon>Tracheophyta</taxon>
        <taxon>Spermatophyta</taxon>
        <taxon>Magnoliopsida</taxon>
        <taxon>eudicotyledons</taxon>
        <taxon>Gunneridae</taxon>
        <taxon>Pentapetalae</taxon>
        <taxon>rosids</taxon>
        <taxon>fabids</taxon>
        <taxon>Celastrales</taxon>
        <taxon>Celastraceae</taxon>
        <taxon>Tripterygium</taxon>
    </lineage>
</organism>
<comment type="caution">
    <text evidence="2">The sequence shown here is derived from an EMBL/GenBank/DDBJ whole genome shotgun (WGS) entry which is preliminary data.</text>
</comment>
<reference evidence="2 3" key="1">
    <citation type="journal article" date="2020" name="Nat. Commun.">
        <title>Genome of Tripterygium wilfordii and identification of cytochrome P450 involved in triptolide biosynthesis.</title>
        <authorList>
            <person name="Tu L."/>
            <person name="Su P."/>
            <person name="Zhang Z."/>
            <person name="Gao L."/>
            <person name="Wang J."/>
            <person name="Hu T."/>
            <person name="Zhou J."/>
            <person name="Zhang Y."/>
            <person name="Zhao Y."/>
            <person name="Liu Y."/>
            <person name="Song Y."/>
            <person name="Tong Y."/>
            <person name="Lu Y."/>
            <person name="Yang J."/>
            <person name="Xu C."/>
            <person name="Jia M."/>
            <person name="Peters R.J."/>
            <person name="Huang L."/>
            <person name="Gao W."/>
        </authorList>
    </citation>
    <scope>NUCLEOTIDE SEQUENCE [LARGE SCALE GENOMIC DNA]</scope>
    <source>
        <strain evidence="3">cv. XIE 37</strain>
        <tissue evidence="2">Leaf</tissue>
    </source>
</reference>
<evidence type="ECO:0000313" key="3">
    <source>
        <dbReference type="Proteomes" id="UP000593562"/>
    </source>
</evidence>
<keyword evidence="1" id="KW-1133">Transmembrane helix</keyword>
<name>A0A7J7DJG8_TRIWF</name>